<dbReference type="CDD" id="cd02859">
    <property type="entry name" value="E_set_AMPKbeta_like_N"/>
    <property type="match status" value="1"/>
</dbReference>
<dbReference type="InterPro" id="IPR045857">
    <property type="entry name" value="O16G_dom_2"/>
</dbReference>
<evidence type="ECO:0000313" key="6">
    <source>
        <dbReference type="EMBL" id="MSR90555.1"/>
    </source>
</evidence>
<dbReference type="Gene3D" id="3.20.20.80">
    <property type="entry name" value="Glycosidases"/>
    <property type="match status" value="1"/>
</dbReference>
<dbReference type="Pfam" id="PF16561">
    <property type="entry name" value="AMPK1_CBM"/>
    <property type="match status" value="1"/>
</dbReference>
<dbReference type="CDD" id="cd11338">
    <property type="entry name" value="AmyAc_CMD"/>
    <property type="match status" value="1"/>
</dbReference>
<keyword evidence="2" id="KW-0326">Glycosidase</keyword>
<evidence type="ECO:0000256" key="2">
    <source>
        <dbReference type="ARBA" id="ARBA00023295"/>
    </source>
</evidence>
<dbReference type="EMBL" id="VULX01000003">
    <property type="protein sequence ID" value="MSR90555.1"/>
    <property type="molecule type" value="Genomic_DNA"/>
</dbReference>
<sequence>MKERKVKRLTWLTLILFCFTLFNGVFIPASVKAEEQSAVSSNAVAVLVGDCMESNNLGKNWDPANYNNQLTEYKNGIYEKAFSLKKGSYEYKIAMNGTWDESYCGENVKNDKTALELKEDTKVYFRLDLKNKKVYDSVNNPESFKQKAIVTGNIDNLLDKGQAWKPEDDNFKLDYLGGGIYAKTFDIKEDAQANEYDLSYKIAFNGAWGNGEIPGQDVSVKIPKGTKKITFIGDYLTGNVTDSIQTPEIVNEASLIGTVRGDEAINWKETNTDFDMHKIDATKFLYTMYLKTGEYEYKICLNHAWKVSYPGDNAKLKIAKDTNVVFIADVKDGKVYDSVNNADDVNLALGLAKKPEVVTGPVINGNGTVTFKYKALDAKEVYLAGNMTSWGDGKQLMTKDAEGVWSKTLRVGDKAQTLSYKFIVDGKWTVDPFNSTTDKDGNSTIDFPEYKGRIITLPGSIETAVGSSASWDPKDDKMLFTYTGNGNYKLVLKNVAAGSYEYKIAVNHSWDPENYGLNGVDHGDNIPFVNPKKQDVTFLYNDDSHKVVNSVTYKVLDITLKDGEKELTKITDEKLNGIYSGSISLKAGTYNNLSLIIKDKDDTKTVKVDSVKVNKDKIVTFYLDPTTELCYNDASDIKIDTTGIMYNSRVEDYKKPYGSTAEGEKITFNLSTKKDMITEAKMIICGSNGVTVKNMTKNGTFSDGTDKWTLNYTPAAIGTYKYYFVVSNGSDVKAYGDDDGYFGKGTAGNIGEVKNYEFNIHTKDFKTPDWLKNGVMYQIYPDRFFNGDTTNDYLQTYSRGNSEYEFVKDWYSLPKDPELKLKDGFKYPENANVGDTSVWSNDVYGGDLKGIEKKVQYLKSLGVTILYLNPIGQSISSHRYDTSDYNKVDPLLGTMDDFVSLAKIAKANGMHIILDGVYNHVSDDSVYFDRYGKFMAKGKPLGAYQYWSRVYDLMNEKGLNQQEAEKQVTADLKKAGITDLHYKDWFIINNDKPTVDADKKPIPVKDQHYTYEGWWGFDSMPVIQALNGSEYNVKTWADEVIDGKDAVSRKYLRNGSNGWRLDVANEVSDETWRAFRKAVKSEGDNAVIGEIWEDATHYILGDMYDSVMNYRFRGAVINYVKGTTDDNVTTVSAKDSMNELEKMREQYPREALEAMMNLVGSHDTQRVLSALDGYQKSRRDFAKPATDLAKQKMRLIPFLQMTYVGAPTIYYGDEAGMVGCDDPDNRRAFIWGKGDKAQVEWYAKLAAVRSQYSSLRTGDVLVSDVEKAFADDVISYARKDNDSYALAAANRQQKDITVTISAPGVKDGTKLTNILNSAESYTVKDGKVTVKIPSLSGVILVDKVKTIEVNYDGLKDAYEGDKVAERAIPKSQKAICEEIENAKDGSEVVISDNNCSISKGVLEKAANSKKNLTFVILRGDNKFIIKDVKALKEALDSIGYNDFECIVIDKIASSSLVEKVNNHLALQMGTKTNLKDGKLGTKVVITAKVDKKYAGRTLYVYAVDKDGKYSFIQSINVKDNLEVQFTTDKLTDFVLLDDKIENIIKTDQPVDPGKQPGDPGNPGTTDQPGTQQKPGTTVNPENPAKTDNNKNPQNNNNTSNGNKNNAALVKTGSVINMATIIVVALVIIAAGVITLIVSKKRKSNK</sequence>
<keyword evidence="4" id="KW-0812">Transmembrane</keyword>
<feature type="compositionally biased region" description="Low complexity" evidence="3">
    <location>
        <begin position="1589"/>
        <end position="1604"/>
    </location>
</feature>
<keyword evidence="4" id="KW-1133">Transmembrane helix</keyword>
<organism evidence="6 7">
    <name type="scientific">Inconstantimicrobium porci</name>
    <dbReference type="NCBI Taxonomy" id="2652291"/>
    <lineage>
        <taxon>Bacteria</taxon>
        <taxon>Bacillati</taxon>
        <taxon>Bacillota</taxon>
        <taxon>Clostridia</taxon>
        <taxon>Eubacteriales</taxon>
        <taxon>Clostridiaceae</taxon>
        <taxon>Inconstantimicrobium</taxon>
    </lineage>
</organism>
<gene>
    <name evidence="6" type="ORF">FYJ33_03785</name>
</gene>
<dbReference type="Gene3D" id="2.60.40.1180">
    <property type="entry name" value="Golgi alpha-mannosidase II"/>
    <property type="match status" value="1"/>
</dbReference>
<dbReference type="InterPro" id="IPR014756">
    <property type="entry name" value="Ig_E-set"/>
</dbReference>
<dbReference type="Gene3D" id="2.60.40.10">
    <property type="entry name" value="Immunoglobulins"/>
    <property type="match status" value="6"/>
</dbReference>
<dbReference type="Proteomes" id="UP000460287">
    <property type="component" value="Unassembled WGS sequence"/>
</dbReference>
<keyword evidence="7" id="KW-1185">Reference proteome</keyword>
<keyword evidence="1" id="KW-0378">Hydrolase</keyword>
<dbReference type="SUPFAM" id="SSF81296">
    <property type="entry name" value="E set domains"/>
    <property type="match status" value="2"/>
</dbReference>
<dbReference type="PANTHER" id="PTHR10357:SF210">
    <property type="entry name" value="MALTODEXTRIN GLUCOSIDASE"/>
    <property type="match status" value="1"/>
</dbReference>
<feature type="domain" description="Glycosyl hydrolase family 13 catalytic" evidence="5">
    <location>
        <begin position="778"/>
        <end position="1249"/>
    </location>
</feature>
<dbReference type="SMART" id="SM00642">
    <property type="entry name" value="Aamy"/>
    <property type="match status" value="1"/>
</dbReference>
<evidence type="ECO:0000256" key="1">
    <source>
        <dbReference type="ARBA" id="ARBA00022801"/>
    </source>
</evidence>
<name>A0A7X2T0V3_9CLOT</name>
<keyword evidence="4" id="KW-0472">Membrane</keyword>
<dbReference type="InterPro" id="IPR054409">
    <property type="entry name" value="X25_BaPul-like"/>
</dbReference>
<comment type="caution">
    <text evidence="6">The sequence shown here is derived from an EMBL/GenBank/DDBJ whole genome shotgun (WGS) entry which is preliminary data.</text>
</comment>
<dbReference type="InterPro" id="IPR017853">
    <property type="entry name" value="GH"/>
</dbReference>
<dbReference type="CDD" id="cd12962">
    <property type="entry name" value="X25_BaPul_like"/>
    <property type="match status" value="1"/>
</dbReference>
<dbReference type="Gene3D" id="3.90.400.10">
    <property type="entry name" value="Oligo-1,6-glucosidase, Domain 2"/>
    <property type="match status" value="1"/>
</dbReference>
<dbReference type="GO" id="GO:0005975">
    <property type="term" value="P:carbohydrate metabolic process"/>
    <property type="evidence" value="ECO:0007669"/>
    <property type="project" value="InterPro"/>
</dbReference>
<dbReference type="InterPro" id="IPR006047">
    <property type="entry name" value="GH13_cat_dom"/>
</dbReference>
<dbReference type="PANTHER" id="PTHR10357">
    <property type="entry name" value="ALPHA-AMYLASE FAMILY MEMBER"/>
    <property type="match status" value="1"/>
</dbReference>
<evidence type="ECO:0000256" key="4">
    <source>
        <dbReference type="SAM" id="Phobius"/>
    </source>
</evidence>
<dbReference type="InterPro" id="IPR013783">
    <property type="entry name" value="Ig-like_fold"/>
</dbReference>
<proteinExistence type="predicted"/>
<accession>A0A7X2T0V3</accession>
<feature type="compositionally biased region" description="Polar residues" evidence="3">
    <location>
        <begin position="1562"/>
        <end position="1580"/>
    </location>
</feature>
<feature type="transmembrane region" description="Helical" evidence="4">
    <location>
        <begin position="1614"/>
        <end position="1637"/>
    </location>
</feature>
<dbReference type="Pfam" id="PF22058">
    <property type="entry name" value="X25_BaPul_like"/>
    <property type="match status" value="4"/>
</dbReference>
<dbReference type="GO" id="GO:0016798">
    <property type="term" value="F:hydrolase activity, acting on glycosyl bonds"/>
    <property type="evidence" value="ECO:0007669"/>
    <property type="project" value="UniProtKB-KW"/>
</dbReference>
<evidence type="ECO:0000313" key="7">
    <source>
        <dbReference type="Proteomes" id="UP000460287"/>
    </source>
</evidence>
<dbReference type="SUPFAM" id="SSF51011">
    <property type="entry name" value="Glycosyl hydrolase domain"/>
    <property type="match status" value="1"/>
</dbReference>
<feature type="region of interest" description="Disordered" evidence="3">
    <location>
        <begin position="1545"/>
        <end position="1604"/>
    </location>
</feature>
<protein>
    <recommendedName>
        <fullName evidence="5">Glycosyl hydrolase family 13 catalytic domain-containing protein</fullName>
    </recommendedName>
</protein>
<dbReference type="Pfam" id="PF00128">
    <property type="entry name" value="Alpha-amylase"/>
    <property type="match status" value="1"/>
</dbReference>
<dbReference type="InterPro" id="IPR032640">
    <property type="entry name" value="AMPK1_CBM"/>
</dbReference>
<dbReference type="InterPro" id="IPR013780">
    <property type="entry name" value="Glyco_hydro_b"/>
</dbReference>
<dbReference type="SUPFAM" id="SSF51445">
    <property type="entry name" value="(Trans)glycosidases"/>
    <property type="match status" value="1"/>
</dbReference>
<evidence type="ECO:0000259" key="5">
    <source>
        <dbReference type="SMART" id="SM00642"/>
    </source>
</evidence>
<evidence type="ECO:0000256" key="3">
    <source>
        <dbReference type="SAM" id="MobiDB-lite"/>
    </source>
</evidence>
<reference evidence="6 7" key="1">
    <citation type="submission" date="2019-08" db="EMBL/GenBank/DDBJ databases">
        <title>In-depth cultivation of the pig gut microbiome towards novel bacterial diversity and tailored functional studies.</title>
        <authorList>
            <person name="Wylensek D."/>
            <person name="Hitch T.C.A."/>
            <person name="Clavel T."/>
        </authorList>
    </citation>
    <scope>NUCLEOTIDE SEQUENCE [LARGE SCALE GENOMIC DNA]</scope>
    <source>
        <strain evidence="6 7">WCA-383-APC-5B</strain>
    </source>
</reference>
<dbReference type="RefSeq" id="WP_154530442.1">
    <property type="nucleotide sequence ID" value="NZ_VULX01000003.1"/>
</dbReference>